<feature type="compositionally biased region" description="Basic residues" evidence="5">
    <location>
        <begin position="847"/>
        <end position="862"/>
    </location>
</feature>
<accession>A0A2T5M3Z3</accession>
<dbReference type="Gene3D" id="3.90.228.10">
    <property type="match status" value="1"/>
</dbReference>
<dbReference type="EMBL" id="MSFN02000002">
    <property type="protein sequence ID" value="PTU23255.1"/>
    <property type="molecule type" value="Genomic_DNA"/>
</dbReference>
<evidence type="ECO:0000256" key="2">
    <source>
        <dbReference type="ARBA" id="ARBA00022679"/>
    </source>
</evidence>
<dbReference type="FunFam" id="3.10.110.10:FF:000107">
    <property type="entry name" value="Ubiquitin conjugating enzyme, putative"/>
    <property type="match status" value="1"/>
</dbReference>
<dbReference type="SUPFAM" id="SSF54495">
    <property type="entry name" value="UBC-like"/>
    <property type="match status" value="1"/>
</dbReference>
<evidence type="ECO:0000313" key="8">
    <source>
        <dbReference type="Proteomes" id="UP000244073"/>
    </source>
</evidence>
<dbReference type="PANTHER" id="PTHR21328">
    <property type="entry name" value="POLY ADP-RIBOSE POLYMERASE FAMILY, MEMBER PARP"/>
    <property type="match status" value="1"/>
</dbReference>
<sequence>MAAPQQALQHTMSRKDFQRDVVQACVPGLFPRLADVRGGSEDGLIAFTYRVPSNSNSIKIQVSVPDTSEYPESHQYFAYIENDKVPEAVPMILEASQSSWNGLSVRDFLKAISECLDEATLGGDCQWDRLQDDSDQDFEDAYDEMDWEMEDEKDFSPRFDDRELRENIRSDLRKARNAGLRVGYLGELNGAVILCASSRIAKLGISVEAMQAWNVRPTDFFVLLLRYPQNYRPLADIVSSRGAEGGFIQMYVGVCESYKPSLNCARHIFASKEAQKPADVNEVTNLEPALNPIFIGKSLNSLLNERFLHIVKCRLDYGFSWTGAELYVSDGQGKITDIRERENPKYFQVEDWSASSPAFLVADHLANVQNRSDMSLLLVAMQFTLRRFVKCTEFCLNCYCKINAGFEAIKPFICSNGLCLYQYLALGMGPSLEWEISSQPYVVDLLISFAYTSIVSGKLNNLPNGLQLKIPPPTSNSITWKAYEGQMFTTEPSGLCLRVGNSINLKHGDWIVVMLPVAQGTQGEPPELHAYVKDVSKWPDICLSYPIFRNITTDQKEWEGSLHGELVRFVVYDTNFDSLGNDQKLKALLSLLDTLPSVTEMKTFVDEWYGAKPASLAQWQHRISPSALLLLQWIVGSNRSVIIYDDDPEHQVSGMESYLQFRFAQGAPDKEERFVASVTRTALRLQLQYPTLFAWHGSPMCNWHGILREGLHYKQIVNGRQFGDGVYMSQDFSVSTGYCNRNFSPVYQNWQWPQSILKCSTAISLNEVVNAPAEYVSSRPHYVVGDVDWIQPRYLFVKCQTIPQSLDKSKPRQPSNIYDQDPSCLVRGPQQQQIKIPLSAVNSHRIHTSPREVKKKTKKKAARTNDDDADSIATLMEDQLLLLSDSEEGFGHEQPKSTGLVQSTVLKTDFKPGSLDPSSVQLLGDPTYATPTATKVLQKQLRVALRTQKKEPMHELGWYINENLISNVYQWIVELHSFDPNHPLARDFNSAGLTSIVLEIRYPSQFPISPPFVRIIRPRFLRFSSGGGGHITAGGAMCMELLTNSGWLPTSSIESVLLQVRMAILNPVPQPARLDPKNWGKDYTVSEAIAEYKRVCICHGWNVPDDINQLAWT</sequence>
<dbReference type="AlphaFoldDB" id="A0A2T5M3Z3"/>
<dbReference type="OrthoDB" id="109543at2759"/>
<organism evidence="7 8">
    <name type="scientific">Aspergillus ochraceoroseus IBT 24754</name>
    <dbReference type="NCBI Taxonomy" id="1392256"/>
    <lineage>
        <taxon>Eukaryota</taxon>
        <taxon>Fungi</taxon>
        <taxon>Dikarya</taxon>
        <taxon>Ascomycota</taxon>
        <taxon>Pezizomycotina</taxon>
        <taxon>Eurotiomycetes</taxon>
        <taxon>Eurotiomycetidae</taxon>
        <taxon>Eurotiales</taxon>
        <taxon>Aspergillaceae</taxon>
        <taxon>Aspergillus</taxon>
        <taxon>Aspergillus subgen. Nidulantes</taxon>
    </lineage>
</organism>
<dbReference type="CDD" id="cd23802">
    <property type="entry name" value="UBCc_UBE2Q"/>
    <property type="match status" value="1"/>
</dbReference>
<dbReference type="Pfam" id="PF00644">
    <property type="entry name" value="PARP"/>
    <property type="match status" value="1"/>
</dbReference>
<feature type="region of interest" description="Disordered" evidence="5">
    <location>
        <begin position="847"/>
        <end position="866"/>
    </location>
</feature>
<dbReference type="InterPro" id="IPR000608">
    <property type="entry name" value="UBC"/>
</dbReference>
<keyword evidence="3" id="KW-0548">Nucleotidyltransferase</keyword>
<dbReference type="InterPro" id="IPR016135">
    <property type="entry name" value="UBQ-conjugating_enzyme/RWD"/>
</dbReference>
<dbReference type="Proteomes" id="UP000244073">
    <property type="component" value="Unassembled WGS sequence"/>
</dbReference>
<evidence type="ECO:0000313" key="7">
    <source>
        <dbReference type="EMBL" id="PTU23255.1"/>
    </source>
</evidence>
<evidence type="ECO:0000256" key="3">
    <source>
        <dbReference type="ARBA" id="ARBA00022695"/>
    </source>
</evidence>
<evidence type="ECO:0000259" key="6">
    <source>
        <dbReference type="PROSITE" id="PS50127"/>
    </source>
</evidence>
<keyword evidence="4" id="KW-0520">NAD</keyword>
<keyword evidence="1" id="KW-0328">Glycosyltransferase</keyword>
<keyword evidence="2" id="KW-0808">Transferase</keyword>
<evidence type="ECO:0000256" key="4">
    <source>
        <dbReference type="ARBA" id="ARBA00023027"/>
    </source>
</evidence>
<dbReference type="SUPFAM" id="SSF56399">
    <property type="entry name" value="ADP-ribosylation"/>
    <property type="match status" value="1"/>
</dbReference>
<dbReference type="GO" id="GO:0003950">
    <property type="term" value="F:NAD+ poly-ADP-ribosyltransferase activity"/>
    <property type="evidence" value="ECO:0007669"/>
    <property type="project" value="InterPro"/>
</dbReference>
<dbReference type="VEuPathDB" id="FungiDB:P175DRAFT_0475329"/>
<dbReference type="InterPro" id="IPR012317">
    <property type="entry name" value="Poly(ADP-ribose)pol_cat_dom"/>
</dbReference>
<dbReference type="RefSeq" id="XP_040754647.1">
    <property type="nucleotide sequence ID" value="XM_040895238.1"/>
</dbReference>
<name>A0A2T5M3Z3_9EURO</name>
<dbReference type="GO" id="GO:0016779">
    <property type="term" value="F:nucleotidyltransferase activity"/>
    <property type="evidence" value="ECO:0007669"/>
    <property type="project" value="UniProtKB-KW"/>
</dbReference>
<reference evidence="7 8" key="1">
    <citation type="journal article" date="2018" name="Proc. Natl. Acad. Sci. U.S.A.">
        <title>Linking secondary metabolites to gene clusters through genome sequencing of six diverse Aspergillus species.</title>
        <authorList>
            <person name="Kaerboelling I."/>
            <person name="Vesth T.C."/>
            <person name="Frisvad J.C."/>
            <person name="Nybo J.L."/>
            <person name="Theobald S."/>
            <person name="Kuo A."/>
            <person name="Bowyer P."/>
            <person name="Matsuda Y."/>
            <person name="Mondo S."/>
            <person name="Lyhne E.K."/>
            <person name="Kogle M.E."/>
            <person name="Clum A."/>
            <person name="Lipzen A."/>
            <person name="Salamov A."/>
            <person name="Ngan C.Y."/>
            <person name="Daum C."/>
            <person name="Chiniquy J."/>
            <person name="Barry K."/>
            <person name="LaButti K."/>
            <person name="Haridas S."/>
            <person name="Simmons B.A."/>
            <person name="Magnuson J.K."/>
            <person name="Mortensen U.H."/>
            <person name="Larsen T.O."/>
            <person name="Grigoriev I.V."/>
            <person name="Baker S.E."/>
            <person name="Andersen M.R."/>
        </authorList>
    </citation>
    <scope>NUCLEOTIDE SEQUENCE [LARGE SCALE GENOMIC DNA]</scope>
    <source>
        <strain evidence="7 8">IBT 24754</strain>
    </source>
</reference>
<proteinExistence type="predicted"/>
<protein>
    <recommendedName>
        <fullName evidence="6">UBC core domain-containing protein</fullName>
    </recommendedName>
</protein>
<evidence type="ECO:0000256" key="1">
    <source>
        <dbReference type="ARBA" id="ARBA00022676"/>
    </source>
</evidence>
<dbReference type="InterPro" id="IPR051838">
    <property type="entry name" value="ARTD_PARP"/>
</dbReference>
<comment type="caution">
    <text evidence="7">The sequence shown here is derived from an EMBL/GenBank/DDBJ whole genome shotgun (WGS) entry which is preliminary data.</text>
</comment>
<dbReference type="GeneID" id="63812120"/>
<evidence type="ECO:0000256" key="5">
    <source>
        <dbReference type="SAM" id="MobiDB-lite"/>
    </source>
</evidence>
<dbReference type="PROSITE" id="PS50127">
    <property type="entry name" value="UBC_2"/>
    <property type="match status" value="1"/>
</dbReference>
<gene>
    <name evidence="7" type="ORF">P175DRAFT_0475329</name>
</gene>
<dbReference type="Gene3D" id="3.10.110.10">
    <property type="entry name" value="Ubiquitin Conjugating Enzyme"/>
    <property type="match status" value="1"/>
</dbReference>
<feature type="domain" description="UBC core" evidence="6">
    <location>
        <begin position="932"/>
        <end position="1102"/>
    </location>
</feature>